<evidence type="ECO:0000256" key="1">
    <source>
        <dbReference type="SAM" id="Phobius"/>
    </source>
</evidence>
<name>A0A0M0BMK2_9ARCH</name>
<reference evidence="2 3" key="1">
    <citation type="submission" date="2015-06" db="EMBL/GenBank/DDBJ databases">
        <title>New insights into the roles of widespread benthic archaea in carbon and nitrogen cycling.</title>
        <authorList>
            <person name="Lazar C.S."/>
            <person name="Baker B.J."/>
            <person name="Seitz K.W."/>
            <person name="Hyde A.S."/>
            <person name="Dick G.J."/>
            <person name="Hinrichs K.-U."/>
            <person name="Teske A.P."/>
        </authorList>
    </citation>
    <scope>NUCLEOTIDE SEQUENCE [LARGE SCALE GENOMIC DNA]</scope>
    <source>
        <strain evidence="2">DG-45</strain>
    </source>
</reference>
<dbReference type="AlphaFoldDB" id="A0A0M0BMK2"/>
<comment type="caution">
    <text evidence="2">The sequence shown here is derived from an EMBL/GenBank/DDBJ whole genome shotgun (WGS) entry which is preliminary data.</text>
</comment>
<gene>
    <name evidence="2" type="ORF">AC482_06165</name>
</gene>
<keyword evidence="1" id="KW-0472">Membrane</keyword>
<sequence>MASEATTYFYTLLALGVIGLMITASFEAHAMDLRTASGKRELKGLLEAIASEGAELIALAEATDASSRVCLRLPGTLGNIRWWARLASDSTGAWVEGGLGDPWEGRPELRVELPWNVSVSGTYEGGVGTLSLSCSRQGSDIMLILGKWEAG</sequence>
<dbReference type="PATRIC" id="fig|1685127.3.peg.1645"/>
<dbReference type="Proteomes" id="UP000037210">
    <property type="component" value="Unassembled WGS sequence"/>
</dbReference>
<proteinExistence type="predicted"/>
<evidence type="ECO:0000313" key="3">
    <source>
        <dbReference type="Proteomes" id="UP000037210"/>
    </source>
</evidence>
<keyword evidence="1" id="KW-0812">Transmembrane</keyword>
<protein>
    <submittedName>
        <fullName evidence="2">Uncharacterized protein</fullName>
    </submittedName>
</protein>
<accession>A0A0M0BMK2</accession>
<evidence type="ECO:0000313" key="2">
    <source>
        <dbReference type="EMBL" id="KON29560.1"/>
    </source>
</evidence>
<organism evidence="2 3">
    <name type="scientific">miscellaneous Crenarchaeota group-15 archaeon DG-45</name>
    <dbReference type="NCBI Taxonomy" id="1685127"/>
    <lineage>
        <taxon>Archaea</taxon>
        <taxon>Candidatus Bathyarchaeota</taxon>
        <taxon>MCG-15</taxon>
    </lineage>
</organism>
<dbReference type="EMBL" id="LFWZ01000060">
    <property type="protein sequence ID" value="KON29560.1"/>
    <property type="molecule type" value="Genomic_DNA"/>
</dbReference>
<keyword evidence="1" id="KW-1133">Transmembrane helix</keyword>
<feature type="transmembrane region" description="Helical" evidence="1">
    <location>
        <begin position="6"/>
        <end position="26"/>
    </location>
</feature>